<proteinExistence type="predicted"/>
<gene>
    <name evidence="5" type="primary">ifngr1</name>
</gene>
<dbReference type="GO" id="GO:0005886">
    <property type="term" value="C:plasma membrane"/>
    <property type="evidence" value="ECO:0007669"/>
    <property type="project" value="TreeGrafter"/>
</dbReference>
<organism evidence="4 5">
    <name type="scientific">Ictalurus punctatus</name>
    <name type="common">Channel catfish</name>
    <name type="synonym">Silurus punctatus</name>
    <dbReference type="NCBI Taxonomy" id="7998"/>
    <lineage>
        <taxon>Eukaryota</taxon>
        <taxon>Metazoa</taxon>
        <taxon>Chordata</taxon>
        <taxon>Craniata</taxon>
        <taxon>Vertebrata</taxon>
        <taxon>Euteleostomi</taxon>
        <taxon>Actinopterygii</taxon>
        <taxon>Neopterygii</taxon>
        <taxon>Teleostei</taxon>
        <taxon>Ostariophysi</taxon>
        <taxon>Siluriformes</taxon>
        <taxon>Ictaluridae</taxon>
        <taxon>Ictalurus</taxon>
    </lineage>
</organism>
<feature type="signal peptide" evidence="3 5">
    <location>
        <begin position="1"/>
        <end position="26"/>
    </location>
</feature>
<keyword evidence="2" id="KW-0812">Transmembrane</keyword>
<keyword evidence="4" id="KW-1185">Reference proteome</keyword>
<evidence type="ECO:0000313" key="5">
    <source>
        <dbReference type="RefSeq" id="NP_001347791.1"/>
    </source>
</evidence>
<dbReference type="CDD" id="cd00063">
    <property type="entry name" value="FN3"/>
    <property type="match status" value="1"/>
</dbReference>
<dbReference type="Proteomes" id="UP000221080">
    <property type="component" value="Chromosome 26"/>
</dbReference>
<reference evidence="5" key="3">
    <citation type="submission" date="2025-08" db="UniProtKB">
        <authorList>
            <consortium name="RefSeq"/>
        </authorList>
    </citation>
    <scope>IDENTIFICATION</scope>
</reference>
<dbReference type="Gene3D" id="2.60.40.10">
    <property type="entry name" value="Immunoglobulins"/>
    <property type="match status" value="2"/>
</dbReference>
<dbReference type="GO" id="GO:0004896">
    <property type="term" value="F:cytokine receptor activity"/>
    <property type="evidence" value="ECO:0007669"/>
    <property type="project" value="TreeGrafter"/>
</dbReference>
<dbReference type="SUPFAM" id="SSF49265">
    <property type="entry name" value="Fibronectin type III"/>
    <property type="match status" value="1"/>
</dbReference>
<dbReference type="OrthoDB" id="9946382at2759"/>
<feature type="compositionally biased region" description="Polar residues" evidence="1">
    <location>
        <begin position="357"/>
        <end position="367"/>
    </location>
</feature>
<feature type="transmembrane region" description="Helical" evidence="2">
    <location>
        <begin position="234"/>
        <end position="256"/>
    </location>
</feature>
<name>A0A978WCG9_ICTPU</name>
<keyword evidence="3 5" id="KW-0732">Signal</keyword>
<dbReference type="InterPro" id="IPR013783">
    <property type="entry name" value="Ig-like_fold"/>
</dbReference>
<evidence type="ECO:0000256" key="1">
    <source>
        <dbReference type="SAM" id="MobiDB-lite"/>
    </source>
</evidence>
<feature type="chain" id="PRO_5035982273" evidence="3 5">
    <location>
        <begin position="27"/>
        <end position="378"/>
    </location>
</feature>
<dbReference type="PANTHER" id="PTHR20859">
    <property type="entry name" value="INTERFERON/INTERLEUKIN RECEPTOR"/>
    <property type="match status" value="1"/>
</dbReference>
<keyword evidence="5" id="KW-0675">Receptor</keyword>
<evidence type="ECO:0000313" key="4">
    <source>
        <dbReference type="Proteomes" id="UP000221080"/>
    </source>
</evidence>
<dbReference type="KEGG" id="ipu:108258543"/>
<dbReference type="AlphaFoldDB" id="A0A978WCG9"/>
<protein>
    <submittedName>
        <fullName evidence="5">Interferon gamma receptor 1 precursor</fullName>
    </submittedName>
</protein>
<evidence type="ECO:0000256" key="2">
    <source>
        <dbReference type="SAM" id="Phobius"/>
    </source>
</evidence>
<feature type="region of interest" description="Disordered" evidence="1">
    <location>
        <begin position="314"/>
        <end position="378"/>
    </location>
</feature>
<evidence type="ECO:0000256" key="3">
    <source>
        <dbReference type="SAM" id="SignalP"/>
    </source>
</evidence>
<reference evidence="5" key="1">
    <citation type="journal article" date="2012" name="BMC Genomics">
        <title>Efficient assembly and annotation of the transcriptome of catfish by RNA-Seq analysis of a doubled haploid homozygote.</title>
        <authorList>
            <person name="Liu S."/>
            <person name="Zhang Y."/>
            <person name="Zhou Z."/>
            <person name="Waldbieser G."/>
            <person name="Sun F."/>
            <person name="Lu J."/>
            <person name="Zhang J."/>
            <person name="Jiang Y."/>
            <person name="Zhang H."/>
            <person name="Wang X."/>
            <person name="Rajendran K.V."/>
            <person name="Khoo L."/>
            <person name="Kucuktas H."/>
            <person name="Peatman E."/>
            <person name="Liu Z."/>
        </authorList>
    </citation>
    <scope>NUCLEOTIDE SEQUENCE</scope>
</reference>
<dbReference type="InterPro" id="IPR036116">
    <property type="entry name" value="FN3_sf"/>
</dbReference>
<dbReference type="GeneID" id="108258543"/>
<sequence length="378" mass="42358" precursor="true">MRVHVLAVLTAFTVLSVLRRLTDAVAAPFGVSVKCDSYGVVVEWMATGLSEQADFLLELKADSGENVSVNTKDLRYNISDLLQDTAYNRYFVKVKARDGGHESEFAESQIFSFNYLRPTNITCDLEFPTVELSARDGKLFVEFINPLHLYRDTPALRKLKNSDTLTYTLSSDKVREEFTCSDELEKCASNVSFPEEQEEYCIRLSGRIRQTRVRHTRPYCYSGTLYPGPPISTILIPVLVAITAVLILASATAFLVKLCETKCHECNLSKFPRVLEDKFTHTLLITLEPERVEIPRVEPAVGIPILPETFSNITDLKGRDEDEDEDEDVDVCRSSGSSEPDPSCYTDRSHMYGTGADLSSSDFSTGYDQPHALPEMSL</sequence>
<dbReference type="RefSeq" id="NP_001347791.1">
    <property type="nucleotide sequence ID" value="NM_001360862.1"/>
</dbReference>
<dbReference type="OMA" id="CKVEAWT"/>
<dbReference type="InterPro" id="IPR050650">
    <property type="entry name" value="Type-II_Cytokine-TF_Rcpt"/>
</dbReference>
<accession>A0A978WCG9</accession>
<dbReference type="InterPro" id="IPR003961">
    <property type="entry name" value="FN3_dom"/>
</dbReference>
<keyword evidence="2" id="KW-0472">Membrane</keyword>
<dbReference type="PANTHER" id="PTHR20859:SF87">
    <property type="entry name" value="CYTOKINE RECEPTOR FAMILY MEMBER B13-RELATED"/>
    <property type="match status" value="1"/>
</dbReference>
<dbReference type="CTD" id="3459"/>
<keyword evidence="2" id="KW-1133">Transmembrane helix</keyword>
<reference evidence="4" key="2">
    <citation type="journal article" date="2016" name="Nat. Commun.">
        <title>The channel catfish genome sequence provides insights into the evolution of scale formation in teleosts.</title>
        <authorList>
            <person name="Liu Z."/>
            <person name="Liu S."/>
            <person name="Yao J."/>
            <person name="Bao L."/>
            <person name="Zhang J."/>
            <person name="Li Y."/>
            <person name="Jiang C."/>
            <person name="Sun L."/>
            <person name="Wang R."/>
            <person name="Zhang Y."/>
            <person name="Zhou T."/>
            <person name="Zeng Q."/>
            <person name="Fu Q."/>
            <person name="Gao S."/>
            <person name="Li N."/>
            <person name="Koren S."/>
            <person name="Jiang Y."/>
            <person name="Zimin A."/>
            <person name="Xu P."/>
            <person name="Phillippy A.M."/>
            <person name="Geng X."/>
            <person name="Song L."/>
            <person name="Sun F."/>
            <person name="Li C."/>
            <person name="Wang X."/>
            <person name="Chen A."/>
            <person name="Jin Y."/>
            <person name="Yuan Z."/>
            <person name="Yang Y."/>
            <person name="Tan S."/>
            <person name="Peatman E."/>
            <person name="Lu J."/>
            <person name="Qin Z."/>
            <person name="Dunham R."/>
            <person name="Li Z."/>
            <person name="Sonstegard T."/>
            <person name="Feng J."/>
            <person name="Danzmann R.G."/>
            <person name="Schroeder S."/>
            <person name="Scheffler B."/>
            <person name="Duke M.V."/>
            <person name="Ballard L."/>
            <person name="Kucuktas H."/>
            <person name="Kaltenboeck L."/>
            <person name="Liu H."/>
            <person name="Armbruster J."/>
            <person name="Xie Y."/>
            <person name="Kirby M.L."/>
            <person name="Tian Y."/>
            <person name="Flanagan M.E."/>
            <person name="Mu W."/>
            <person name="Waldbieser G.C."/>
        </authorList>
    </citation>
    <scope>NUCLEOTIDE SEQUENCE [LARGE SCALE GENOMIC DNA]</scope>
    <source>
        <strain evidence="4">SDA103</strain>
    </source>
</reference>